<comment type="similarity">
    <text evidence="1">Belongs to the LysR transcriptional regulatory family.</text>
</comment>
<accession>A0A0L8BZZ2</accession>
<keyword evidence="4" id="KW-0804">Transcription</keyword>
<dbReference type="Pfam" id="PF00126">
    <property type="entry name" value="HTH_1"/>
    <property type="match status" value="1"/>
</dbReference>
<dbReference type="GO" id="GO:0003677">
    <property type="term" value="F:DNA binding"/>
    <property type="evidence" value="ECO:0007669"/>
    <property type="project" value="UniProtKB-KW"/>
</dbReference>
<dbReference type="Gene3D" id="3.40.190.10">
    <property type="entry name" value="Periplasmic binding protein-like II"/>
    <property type="match status" value="2"/>
</dbReference>
<gene>
    <name evidence="6" type="ORF">AC244_09690</name>
</gene>
<evidence type="ECO:0000256" key="4">
    <source>
        <dbReference type="ARBA" id="ARBA00023163"/>
    </source>
</evidence>
<dbReference type="EMBL" id="LGAP01000003">
    <property type="protein sequence ID" value="KOF20153.1"/>
    <property type="molecule type" value="Genomic_DNA"/>
</dbReference>
<dbReference type="SUPFAM" id="SSF46785">
    <property type="entry name" value="Winged helix' DNA-binding domain"/>
    <property type="match status" value="1"/>
</dbReference>
<dbReference type="PROSITE" id="PS50931">
    <property type="entry name" value="HTH_LYSR"/>
    <property type="match status" value="1"/>
</dbReference>
<sequence length="296" mass="31895">MKKTQAESLKNPPLNTLIAFSAASRRGSLTLAAAEMHLTPGAVSRQVKQLEDALGVTLFHRSHNAITLTDAGQRFLTYVNAALAMLETGARGLNTQRSRLVIQAPITLARRWLIPRIGSFRQENPTADLVIQSLALGSLERPDLTITYRRSADAAEVASAFLLDRTMAVCSPKLIAGSRGQFEASDILELPILLDTADAWSWRCWCNSAGLTFEPRGGSIAFDTDEASIDACISGLGVGQASPLFIEHELRSGQLVALTASVAPVVGAYDISKPVEFGMAGIFLDWLEKWTNVGAE</sequence>
<dbReference type="PANTHER" id="PTHR30537:SF5">
    <property type="entry name" value="HTH-TYPE TRANSCRIPTIONAL ACTIVATOR TTDR-RELATED"/>
    <property type="match status" value="1"/>
</dbReference>
<evidence type="ECO:0000256" key="2">
    <source>
        <dbReference type="ARBA" id="ARBA00023015"/>
    </source>
</evidence>
<dbReference type="RefSeq" id="WP_053248608.1">
    <property type="nucleotide sequence ID" value="NZ_LGAP01000003.1"/>
</dbReference>
<dbReference type="InterPro" id="IPR000847">
    <property type="entry name" value="LysR_HTH_N"/>
</dbReference>
<protein>
    <submittedName>
        <fullName evidence="6">LysR family transcriptional regulator</fullName>
    </submittedName>
</protein>
<dbReference type="InterPro" id="IPR036390">
    <property type="entry name" value="WH_DNA-bd_sf"/>
</dbReference>
<dbReference type="Gene3D" id="1.10.10.10">
    <property type="entry name" value="Winged helix-like DNA-binding domain superfamily/Winged helix DNA-binding domain"/>
    <property type="match status" value="1"/>
</dbReference>
<feature type="domain" description="HTH lysR-type" evidence="5">
    <location>
        <begin position="12"/>
        <end position="69"/>
    </location>
</feature>
<dbReference type="Pfam" id="PF03466">
    <property type="entry name" value="LysR_substrate"/>
    <property type="match status" value="1"/>
</dbReference>
<evidence type="ECO:0000256" key="1">
    <source>
        <dbReference type="ARBA" id="ARBA00009437"/>
    </source>
</evidence>
<evidence type="ECO:0000313" key="6">
    <source>
        <dbReference type="EMBL" id="KOF20153.1"/>
    </source>
</evidence>
<dbReference type="Proteomes" id="UP000037425">
    <property type="component" value="Unassembled WGS sequence"/>
</dbReference>
<dbReference type="AlphaFoldDB" id="A0A0L8BZZ2"/>
<keyword evidence="2" id="KW-0805">Transcription regulation</keyword>
<dbReference type="FunFam" id="1.10.10.10:FF:000001">
    <property type="entry name" value="LysR family transcriptional regulator"/>
    <property type="match status" value="1"/>
</dbReference>
<comment type="caution">
    <text evidence="6">The sequence shown here is derived from an EMBL/GenBank/DDBJ whole genome shotgun (WGS) entry which is preliminary data.</text>
</comment>
<dbReference type="PRINTS" id="PR00039">
    <property type="entry name" value="HTHLYSR"/>
</dbReference>
<evidence type="ECO:0000259" key="5">
    <source>
        <dbReference type="PROSITE" id="PS50931"/>
    </source>
</evidence>
<dbReference type="PATRIC" id="fig|106592.7.peg.4701"/>
<evidence type="ECO:0000256" key="3">
    <source>
        <dbReference type="ARBA" id="ARBA00023125"/>
    </source>
</evidence>
<dbReference type="OrthoDB" id="9794694at2"/>
<dbReference type="InterPro" id="IPR036388">
    <property type="entry name" value="WH-like_DNA-bd_sf"/>
</dbReference>
<dbReference type="InterPro" id="IPR005119">
    <property type="entry name" value="LysR_subst-bd"/>
</dbReference>
<dbReference type="GO" id="GO:0003700">
    <property type="term" value="F:DNA-binding transcription factor activity"/>
    <property type="evidence" value="ECO:0007669"/>
    <property type="project" value="InterPro"/>
</dbReference>
<organism evidence="6 7">
    <name type="scientific">Ensifer adhaerens</name>
    <name type="common">Sinorhizobium morelense</name>
    <dbReference type="NCBI Taxonomy" id="106592"/>
    <lineage>
        <taxon>Bacteria</taxon>
        <taxon>Pseudomonadati</taxon>
        <taxon>Pseudomonadota</taxon>
        <taxon>Alphaproteobacteria</taxon>
        <taxon>Hyphomicrobiales</taxon>
        <taxon>Rhizobiaceae</taxon>
        <taxon>Sinorhizobium/Ensifer group</taxon>
        <taxon>Ensifer</taxon>
    </lineage>
</organism>
<name>A0A0L8BZZ2_ENSAD</name>
<dbReference type="InterPro" id="IPR058163">
    <property type="entry name" value="LysR-type_TF_proteobact-type"/>
</dbReference>
<reference evidence="7" key="1">
    <citation type="submission" date="2015-07" db="EMBL/GenBank/DDBJ databases">
        <title>Whole genome sequence of an Ensifer adhaerens strain isolated from a cave pool in the Wind Cave National Park.</title>
        <authorList>
            <person name="Eng W.W.H."/>
            <person name="Gan H.M."/>
            <person name="Barton H.A."/>
            <person name="Savka M.A."/>
        </authorList>
    </citation>
    <scope>NUCLEOTIDE SEQUENCE [LARGE SCALE GENOMIC DNA]</scope>
    <source>
        <strain evidence="7">SD006</strain>
    </source>
</reference>
<dbReference type="PANTHER" id="PTHR30537">
    <property type="entry name" value="HTH-TYPE TRANSCRIPTIONAL REGULATOR"/>
    <property type="match status" value="1"/>
</dbReference>
<evidence type="ECO:0000313" key="7">
    <source>
        <dbReference type="Proteomes" id="UP000037425"/>
    </source>
</evidence>
<proteinExistence type="inferred from homology"/>
<dbReference type="SUPFAM" id="SSF53850">
    <property type="entry name" value="Periplasmic binding protein-like II"/>
    <property type="match status" value="1"/>
</dbReference>
<keyword evidence="3" id="KW-0238">DNA-binding</keyword>